<dbReference type="OrthoDB" id="10046286at2759"/>
<dbReference type="OMA" id="NCTKLPW"/>
<gene>
    <name evidence="3" type="primary">C21orf91</name>
</gene>
<feature type="coiled-coil region" evidence="1">
    <location>
        <begin position="216"/>
        <end position="250"/>
    </location>
</feature>
<keyword evidence="4" id="KW-1185">Reference proteome</keyword>
<dbReference type="Proteomes" id="UP000002279">
    <property type="component" value="Chromosome 17"/>
</dbReference>
<dbReference type="FunCoup" id="A0A6I8N0I9">
    <property type="interactions" value="638"/>
</dbReference>
<feature type="region of interest" description="Disordered" evidence="2">
    <location>
        <begin position="104"/>
        <end position="208"/>
    </location>
</feature>
<sequence length="287" mass="32264">MNEEQFVNIDLNDDNVCSICKLGTDKETLSFCHVCFELNIEGVARSDLLHTRSLRGHRDCFEKFHLIAKQDFPRSKLSKSTYEGVKTLLSKKLHRIVHYAQNRDFEGDPEGPRQHQLFPFRPPAERRLPPRSDSGVPRYSATWREGGPRGGGPGRGEPAGLRLEMASAAGAPLRPKGPPWAEGDGPTREKEAEARGPDSGVRRPRYSREELHSLSLGEVEELNGRLRQQIQEVFEELARQVQEKDSLASELHVRHVAIEQLLKNYSRLPCVQVGRAAGVKPDPPVDN</sequence>
<dbReference type="GeneTree" id="ENSGT00390000002429"/>
<dbReference type="AlphaFoldDB" id="A0A6I8N0I9"/>
<evidence type="ECO:0000256" key="2">
    <source>
        <dbReference type="SAM" id="MobiDB-lite"/>
    </source>
</evidence>
<name>A0A6I8N0I9_ORNAN</name>
<dbReference type="GO" id="GO:0021895">
    <property type="term" value="P:cerebral cortex neuron differentiation"/>
    <property type="evidence" value="ECO:0007669"/>
    <property type="project" value="Ensembl"/>
</dbReference>
<dbReference type="InterPro" id="IPR009704">
    <property type="entry name" value="EURL_prot"/>
</dbReference>
<organism evidence="3 4">
    <name type="scientific">Ornithorhynchus anatinus</name>
    <name type="common">Duckbill platypus</name>
    <dbReference type="NCBI Taxonomy" id="9258"/>
    <lineage>
        <taxon>Eukaryota</taxon>
        <taxon>Metazoa</taxon>
        <taxon>Chordata</taxon>
        <taxon>Craniata</taxon>
        <taxon>Vertebrata</taxon>
        <taxon>Euteleostomi</taxon>
        <taxon>Mammalia</taxon>
        <taxon>Monotremata</taxon>
        <taxon>Ornithorhynchidae</taxon>
        <taxon>Ornithorhynchus</taxon>
    </lineage>
</organism>
<proteinExistence type="predicted"/>
<dbReference type="InParanoid" id="A0A6I8N0I9"/>
<feature type="compositionally biased region" description="Basic and acidic residues" evidence="2">
    <location>
        <begin position="185"/>
        <end position="196"/>
    </location>
</feature>
<evidence type="ECO:0000313" key="4">
    <source>
        <dbReference type="Proteomes" id="UP000002279"/>
    </source>
</evidence>
<reference evidence="3 4" key="1">
    <citation type="journal article" date="2008" name="Nature">
        <title>Genome analysis of the platypus reveals unique signatures of evolution.</title>
        <authorList>
            <person name="Warren W.C."/>
            <person name="Hillier L.W."/>
            <person name="Marshall Graves J.A."/>
            <person name="Birney E."/>
            <person name="Ponting C.P."/>
            <person name="Grutzner F."/>
            <person name="Belov K."/>
            <person name="Miller W."/>
            <person name="Clarke L."/>
            <person name="Chinwalla A.T."/>
            <person name="Yang S.P."/>
            <person name="Heger A."/>
            <person name="Locke D.P."/>
            <person name="Miethke P."/>
            <person name="Waters P.D."/>
            <person name="Veyrunes F."/>
            <person name="Fulton L."/>
            <person name="Fulton B."/>
            <person name="Graves T."/>
            <person name="Wallis J."/>
            <person name="Puente X.S."/>
            <person name="Lopez-Otin C."/>
            <person name="Ordonez G.R."/>
            <person name="Eichler E.E."/>
            <person name="Chen L."/>
            <person name="Cheng Z."/>
            <person name="Deakin J.E."/>
            <person name="Alsop A."/>
            <person name="Thompson K."/>
            <person name="Kirby P."/>
            <person name="Papenfuss A.T."/>
            <person name="Wakefield M.J."/>
            <person name="Olender T."/>
            <person name="Lancet D."/>
            <person name="Huttley G.A."/>
            <person name="Smit A.F."/>
            <person name="Pask A."/>
            <person name="Temple-Smith P."/>
            <person name="Batzer M.A."/>
            <person name="Walker J.A."/>
            <person name="Konkel M.K."/>
            <person name="Harris R.S."/>
            <person name="Whittington C.M."/>
            <person name="Wong E.S."/>
            <person name="Gemmell N.J."/>
            <person name="Buschiazzo E."/>
            <person name="Vargas Jentzsch I.M."/>
            <person name="Merkel A."/>
            <person name="Schmitz J."/>
            <person name="Zemann A."/>
            <person name="Churakov G."/>
            <person name="Kriegs J.O."/>
            <person name="Brosius J."/>
            <person name="Murchison E.P."/>
            <person name="Sachidanandam R."/>
            <person name="Smith C."/>
            <person name="Hannon G.J."/>
            <person name="Tsend-Ayush E."/>
            <person name="McMillan D."/>
            <person name="Attenborough R."/>
            <person name="Rens W."/>
            <person name="Ferguson-Smith M."/>
            <person name="Lefevre C.M."/>
            <person name="Sharp J.A."/>
            <person name="Nicholas K.R."/>
            <person name="Ray D.A."/>
            <person name="Kube M."/>
            <person name="Reinhardt R."/>
            <person name="Pringle T.H."/>
            <person name="Taylor J."/>
            <person name="Jones R.C."/>
            <person name="Nixon B."/>
            <person name="Dacheux J.L."/>
            <person name="Niwa H."/>
            <person name="Sekita Y."/>
            <person name="Huang X."/>
            <person name="Stark A."/>
            <person name="Kheradpour P."/>
            <person name="Kellis M."/>
            <person name="Flicek P."/>
            <person name="Chen Y."/>
            <person name="Webber C."/>
            <person name="Hardison R."/>
            <person name="Nelson J."/>
            <person name="Hallsworth-Pepin K."/>
            <person name="Delehaunty K."/>
            <person name="Markovic C."/>
            <person name="Minx P."/>
            <person name="Feng Y."/>
            <person name="Kremitzki C."/>
            <person name="Mitreva M."/>
            <person name="Glasscock J."/>
            <person name="Wylie T."/>
            <person name="Wohldmann P."/>
            <person name="Thiru P."/>
            <person name="Nhan M.N."/>
            <person name="Pohl C.S."/>
            <person name="Smith S.M."/>
            <person name="Hou S."/>
            <person name="Nefedov M."/>
            <person name="de Jong P.J."/>
            <person name="Renfree M.B."/>
            <person name="Mardis E.R."/>
            <person name="Wilson R.K."/>
        </authorList>
    </citation>
    <scope>NUCLEOTIDE SEQUENCE [LARGE SCALE GENOMIC DNA]</scope>
    <source>
        <strain evidence="3 4">Glennie</strain>
    </source>
</reference>
<dbReference type="PANTHER" id="PTHR15961:SF3">
    <property type="entry name" value="PROTEIN EURL HOMOLOG"/>
    <property type="match status" value="1"/>
</dbReference>
<protein>
    <submittedName>
        <fullName evidence="3">Chromosome 21 open reading frame 91</fullName>
    </submittedName>
</protein>
<dbReference type="Bgee" id="ENSOANG00000044246">
    <property type="expression patterns" value="Expressed in testis and 7 other cell types or tissues"/>
</dbReference>
<feature type="compositionally biased region" description="Basic and acidic residues" evidence="2">
    <location>
        <begin position="104"/>
        <end position="113"/>
    </location>
</feature>
<dbReference type="Ensembl" id="ENSOANT00000074850.1">
    <property type="protein sequence ID" value="ENSOANP00000034485.1"/>
    <property type="gene ID" value="ENSOANG00000044246.1"/>
</dbReference>
<evidence type="ECO:0000256" key="1">
    <source>
        <dbReference type="SAM" id="Coils"/>
    </source>
</evidence>
<dbReference type="Pfam" id="PF06937">
    <property type="entry name" value="EURL"/>
    <property type="match status" value="1"/>
</dbReference>
<dbReference type="GO" id="GO:0060999">
    <property type="term" value="P:positive regulation of dendritic spine development"/>
    <property type="evidence" value="ECO:0007669"/>
    <property type="project" value="Ensembl"/>
</dbReference>
<accession>A0A6I8N0I9</accession>
<reference evidence="3" key="3">
    <citation type="submission" date="2025-09" db="UniProtKB">
        <authorList>
            <consortium name="Ensembl"/>
        </authorList>
    </citation>
    <scope>IDENTIFICATION</scope>
    <source>
        <strain evidence="3">Glennie</strain>
    </source>
</reference>
<evidence type="ECO:0000313" key="3">
    <source>
        <dbReference type="Ensembl" id="ENSOANP00000034485.1"/>
    </source>
</evidence>
<dbReference type="PANTHER" id="PTHR15961">
    <property type="entry name" value="PROTEIN EURL HOMOLOG"/>
    <property type="match status" value="1"/>
</dbReference>
<feature type="compositionally biased region" description="Gly residues" evidence="2">
    <location>
        <begin position="148"/>
        <end position="157"/>
    </location>
</feature>
<keyword evidence="1" id="KW-0175">Coiled coil</keyword>
<reference evidence="3" key="2">
    <citation type="submission" date="2025-08" db="UniProtKB">
        <authorList>
            <consortium name="Ensembl"/>
        </authorList>
    </citation>
    <scope>IDENTIFICATION</scope>
    <source>
        <strain evidence="3">Glennie</strain>
    </source>
</reference>